<dbReference type="InterPro" id="IPR020084">
    <property type="entry name" value="NUDIX_hydrolase_CS"/>
</dbReference>
<keyword evidence="5" id="KW-0479">Metal-binding</keyword>
<dbReference type="PANTHER" id="PTHR47707">
    <property type="entry name" value="8-OXO-DGTP DIPHOSPHATASE"/>
    <property type="match status" value="1"/>
</dbReference>
<keyword evidence="15" id="KW-1185">Reference proteome</keyword>
<comment type="catalytic activity">
    <reaction evidence="10">
        <text>8-oxo-dGTP + H2O = 8-oxo-dGMP + diphosphate + H(+)</text>
        <dbReference type="Rhea" id="RHEA:31575"/>
        <dbReference type="ChEBI" id="CHEBI:15377"/>
        <dbReference type="ChEBI" id="CHEBI:15378"/>
        <dbReference type="ChEBI" id="CHEBI:33019"/>
        <dbReference type="ChEBI" id="CHEBI:63224"/>
        <dbReference type="ChEBI" id="CHEBI:77896"/>
        <dbReference type="EC" id="3.6.1.55"/>
    </reaction>
</comment>
<dbReference type="GO" id="GO:0044716">
    <property type="term" value="F:8-oxo-GDP phosphatase activity"/>
    <property type="evidence" value="ECO:0007669"/>
    <property type="project" value="TreeGrafter"/>
</dbReference>
<comment type="similarity">
    <text evidence="2 12">Belongs to the Nudix hydrolase family.</text>
</comment>
<organism evidence="14 15">
    <name type="scientific">Auraticoccus cholistanensis</name>
    <dbReference type="NCBI Taxonomy" id="2656650"/>
    <lineage>
        <taxon>Bacteria</taxon>
        <taxon>Bacillati</taxon>
        <taxon>Actinomycetota</taxon>
        <taxon>Actinomycetes</taxon>
        <taxon>Propionibacteriales</taxon>
        <taxon>Propionibacteriaceae</taxon>
        <taxon>Auraticoccus</taxon>
    </lineage>
</organism>
<keyword evidence="7 12" id="KW-0378">Hydrolase</keyword>
<dbReference type="GO" id="GO:0044715">
    <property type="term" value="F:8-oxo-dGDP phosphatase activity"/>
    <property type="evidence" value="ECO:0007669"/>
    <property type="project" value="TreeGrafter"/>
</dbReference>
<dbReference type="GO" id="GO:0008413">
    <property type="term" value="F:8-oxo-7,8-dihydroguanosine triphosphate pyrophosphatase activity"/>
    <property type="evidence" value="ECO:0007669"/>
    <property type="project" value="TreeGrafter"/>
</dbReference>
<evidence type="ECO:0000256" key="3">
    <source>
        <dbReference type="ARBA" id="ARBA00022457"/>
    </source>
</evidence>
<comment type="cofactor">
    <cofactor evidence="1">
        <name>Mg(2+)</name>
        <dbReference type="ChEBI" id="CHEBI:18420"/>
    </cofactor>
</comment>
<dbReference type="GO" id="GO:0035539">
    <property type="term" value="F:8-oxo-7,8-dihydrodeoxyguanosine triphosphate pyrophosphatase activity"/>
    <property type="evidence" value="ECO:0007669"/>
    <property type="project" value="UniProtKB-EC"/>
</dbReference>
<dbReference type="EMBL" id="WPCU01000005">
    <property type="protein sequence ID" value="MVA75829.1"/>
    <property type="molecule type" value="Genomic_DNA"/>
</dbReference>
<evidence type="ECO:0000256" key="4">
    <source>
        <dbReference type="ARBA" id="ARBA00022705"/>
    </source>
</evidence>
<evidence type="ECO:0000256" key="2">
    <source>
        <dbReference type="ARBA" id="ARBA00005582"/>
    </source>
</evidence>
<comment type="caution">
    <text evidence="14">The sequence shown here is derived from an EMBL/GenBank/DDBJ whole genome shotgun (WGS) entry which is preliminary data.</text>
</comment>
<dbReference type="PRINTS" id="PR00502">
    <property type="entry name" value="NUDIXFAMILY"/>
</dbReference>
<dbReference type="GO" id="GO:0006281">
    <property type="term" value="P:DNA repair"/>
    <property type="evidence" value="ECO:0007669"/>
    <property type="project" value="UniProtKB-KW"/>
</dbReference>
<evidence type="ECO:0000256" key="10">
    <source>
        <dbReference type="ARBA" id="ARBA00035861"/>
    </source>
</evidence>
<dbReference type="GO" id="GO:0046872">
    <property type="term" value="F:metal ion binding"/>
    <property type="evidence" value="ECO:0007669"/>
    <property type="project" value="UniProtKB-KW"/>
</dbReference>
<evidence type="ECO:0000256" key="8">
    <source>
        <dbReference type="ARBA" id="ARBA00022842"/>
    </source>
</evidence>
<dbReference type="AlphaFoldDB" id="A0A6A9V0L5"/>
<dbReference type="GO" id="GO:0006260">
    <property type="term" value="P:DNA replication"/>
    <property type="evidence" value="ECO:0007669"/>
    <property type="project" value="UniProtKB-KW"/>
</dbReference>
<name>A0A6A9V0L5_9ACTN</name>
<evidence type="ECO:0000256" key="5">
    <source>
        <dbReference type="ARBA" id="ARBA00022723"/>
    </source>
</evidence>
<feature type="domain" description="Nudix hydrolase" evidence="13">
    <location>
        <begin position="11"/>
        <end position="141"/>
    </location>
</feature>
<keyword evidence="6" id="KW-0227">DNA damage</keyword>
<dbReference type="Proteomes" id="UP000435304">
    <property type="component" value="Unassembled WGS sequence"/>
</dbReference>
<keyword evidence="4" id="KW-0235">DNA replication</keyword>
<evidence type="ECO:0000313" key="15">
    <source>
        <dbReference type="Proteomes" id="UP000435304"/>
    </source>
</evidence>
<accession>A0A6A9V0L5</accession>
<evidence type="ECO:0000256" key="12">
    <source>
        <dbReference type="RuleBase" id="RU003476"/>
    </source>
</evidence>
<proteinExistence type="inferred from homology"/>
<gene>
    <name evidence="14" type="ORF">GC722_07305</name>
</gene>
<evidence type="ECO:0000256" key="1">
    <source>
        <dbReference type="ARBA" id="ARBA00001946"/>
    </source>
</evidence>
<keyword evidence="8" id="KW-0460">Magnesium</keyword>
<dbReference type="InterPro" id="IPR015797">
    <property type="entry name" value="NUDIX_hydrolase-like_dom_sf"/>
</dbReference>
<dbReference type="Gene3D" id="3.90.79.10">
    <property type="entry name" value="Nucleoside Triphosphate Pyrophosphohydrolase"/>
    <property type="match status" value="1"/>
</dbReference>
<dbReference type="InterPro" id="IPR020476">
    <property type="entry name" value="Nudix_hydrolase"/>
</dbReference>
<dbReference type="InterPro" id="IPR000086">
    <property type="entry name" value="NUDIX_hydrolase_dom"/>
</dbReference>
<dbReference type="PROSITE" id="PS00893">
    <property type="entry name" value="NUDIX_BOX"/>
    <property type="match status" value="1"/>
</dbReference>
<keyword evidence="9" id="KW-0234">DNA repair</keyword>
<dbReference type="SUPFAM" id="SSF55811">
    <property type="entry name" value="Nudix"/>
    <property type="match status" value="1"/>
</dbReference>
<evidence type="ECO:0000256" key="6">
    <source>
        <dbReference type="ARBA" id="ARBA00022763"/>
    </source>
</evidence>
<evidence type="ECO:0000256" key="11">
    <source>
        <dbReference type="ARBA" id="ARBA00038905"/>
    </source>
</evidence>
<keyword evidence="3" id="KW-0515">Mutator protein</keyword>
<evidence type="ECO:0000256" key="7">
    <source>
        <dbReference type="ARBA" id="ARBA00022801"/>
    </source>
</evidence>
<evidence type="ECO:0000256" key="9">
    <source>
        <dbReference type="ARBA" id="ARBA00023204"/>
    </source>
</evidence>
<dbReference type="Pfam" id="PF00293">
    <property type="entry name" value="NUDIX"/>
    <property type="match status" value="1"/>
</dbReference>
<dbReference type="RefSeq" id="WP_331714494.1">
    <property type="nucleotide sequence ID" value="NZ_WPCU01000005.1"/>
</dbReference>
<sequence>MSEHGPRTGTPPLVVVGAAFVDDLLRPTRVLAARRRNGDLAGGWEFPGGKVEPGEEPTDALLRELAEELGLGAVRLGGELGPPGKGWPLPNGAVLRIWWAVTDEALEPGPDHDAVRWLGAEGVLDVAWLPGDVPIAEELAGSWLHR</sequence>
<protein>
    <recommendedName>
        <fullName evidence="11">8-oxo-dGTP diphosphatase</fullName>
        <ecNumber evidence="11">3.6.1.55</ecNumber>
    </recommendedName>
</protein>
<evidence type="ECO:0000259" key="13">
    <source>
        <dbReference type="PROSITE" id="PS51462"/>
    </source>
</evidence>
<dbReference type="PANTHER" id="PTHR47707:SF1">
    <property type="entry name" value="NUDIX HYDROLASE FAMILY PROTEIN"/>
    <property type="match status" value="1"/>
</dbReference>
<dbReference type="PROSITE" id="PS51462">
    <property type="entry name" value="NUDIX"/>
    <property type="match status" value="1"/>
</dbReference>
<dbReference type="InterPro" id="IPR047127">
    <property type="entry name" value="MutT-like"/>
</dbReference>
<reference evidence="14 15" key="1">
    <citation type="submission" date="2019-12" db="EMBL/GenBank/DDBJ databases">
        <title>Auraticoccus cholistani sp. nov., an actinomycete isolated from soil of Cholistan desert.</title>
        <authorList>
            <person name="Cheema M.T."/>
        </authorList>
    </citation>
    <scope>NUCLEOTIDE SEQUENCE [LARGE SCALE GENOMIC DNA]</scope>
    <source>
        <strain evidence="14 15">F435</strain>
    </source>
</reference>
<dbReference type="EC" id="3.6.1.55" evidence="11"/>
<evidence type="ECO:0000313" key="14">
    <source>
        <dbReference type="EMBL" id="MVA75829.1"/>
    </source>
</evidence>